<feature type="region of interest" description="Disordered" evidence="1">
    <location>
        <begin position="219"/>
        <end position="243"/>
    </location>
</feature>
<keyword evidence="2" id="KW-1133">Transmembrane helix</keyword>
<feature type="compositionally biased region" description="Polar residues" evidence="1">
    <location>
        <begin position="234"/>
        <end position="243"/>
    </location>
</feature>
<evidence type="ECO:0000313" key="4">
    <source>
        <dbReference type="EMBL" id="AUH32199.1"/>
    </source>
</evidence>
<organism evidence="4 5">
    <name type="scientific">Paracoccus tegillarcae</name>
    <dbReference type="NCBI Taxonomy" id="1529068"/>
    <lineage>
        <taxon>Bacteria</taxon>
        <taxon>Pseudomonadati</taxon>
        <taxon>Pseudomonadota</taxon>
        <taxon>Alphaproteobacteria</taxon>
        <taxon>Rhodobacterales</taxon>
        <taxon>Paracoccaceae</taxon>
        <taxon>Paracoccus</taxon>
    </lineage>
</organism>
<feature type="region of interest" description="Disordered" evidence="1">
    <location>
        <begin position="255"/>
        <end position="332"/>
    </location>
</feature>
<evidence type="ECO:0000256" key="2">
    <source>
        <dbReference type="SAM" id="Phobius"/>
    </source>
</evidence>
<feature type="domain" description="SPOR" evidence="3">
    <location>
        <begin position="331"/>
        <end position="416"/>
    </location>
</feature>
<dbReference type="PROSITE" id="PS51724">
    <property type="entry name" value="SPOR"/>
    <property type="match status" value="1"/>
</dbReference>
<gene>
    <name evidence="4" type="ORF">CUV01_01210</name>
</gene>
<keyword evidence="2" id="KW-0812">Transmembrane</keyword>
<keyword evidence="2" id="KW-0472">Membrane</keyword>
<feature type="compositionally biased region" description="Low complexity" evidence="1">
    <location>
        <begin position="255"/>
        <end position="271"/>
    </location>
</feature>
<accession>A0A2K9ED35</accession>
<reference evidence="4 5" key="1">
    <citation type="submission" date="2017-12" db="EMBL/GenBank/DDBJ databases">
        <authorList>
            <person name="Hurst M.R.H."/>
        </authorList>
    </citation>
    <scope>NUCLEOTIDE SEQUENCE [LARGE SCALE GENOMIC DNA]</scope>
    <source>
        <strain evidence="4 5">BM15</strain>
    </source>
</reference>
<evidence type="ECO:0000259" key="3">
    <source>
        <dbReference type="PROSITE" id="PS51724"/>
    </source>
</evidence>
<keyword evidence="5" id="KW-1185">Reference proteome</keyword>
<dbReference type="Pfam" id="PF05036">
    <property type="entry name" value="SPOR"/>
    <property type="match status" value="1"/>
</dbReference>
<sequence>MPDQPAGRQAMAVMDFRDGGHVFSRGDKRREFSYRDNGEDGDAEGAPYAAEPAEPSLSVRLGRLTHYLGALVSVALMVGLMAWGWQLVMRDVSGVPVIKAVAGAARTTPDDPGGELTGHTGFAVNNVSGGAQDVPADQVGIAPAATALDDTDVAMGELGAAAHEPLAATDQALNFDGEAQIATQDSEVAAARAASEALAEAANLEALAEAAAAEAQVAAATVTDEPAEEGAITSVVTDETGNPTQTDAIREALEQAQETAATPAVARSARPAPRPRRVASVAPPAAAPAPVQAATAEADAAPARRPEAAQAAADADAQAPAPAPAPAQTAQVSSGAPLVQIGAFDSDSIAANEWGRLSGKFGNLFSGKGQVIQRHEVNGRTFWRLRVAGFETRAAAQDFCAKLKAGGTDCIPATAQ</sequence>
<dbReference type="AlphaFoldDB" id="A0A2K9ED35"/>
<feature type="compositionally biased region" description="Low complexity" evidence="1">
    <location>
        <begin position="278"/>
        <end position="301"/>
    </location>
</feature>
<dbReference type="SUPFAM" id="SSF110997">
    <property type="entry name" value="Sporulation related repeat"/>
    <property type="match status" value="1"/>
</dbReference>
<dbReference type="Gene3D" id="3.30.70.1070">
    <property type="entry name" value="Sporulation related repeat"/>
    <property type="match status" value="1"/>
</dbReference>
<dbReference type="GO" id="GO:0042834">
    <property type="term" value="F:peptidoglycan binding"/>
    <property type="evidence" value="ECO:0007669"/>
    <property type="project" value="InterPro"/>
</dbReference>
<evidence type="ECO:0000256" key="1">
    <source>
        <dbReference type="SAM" id="MobiDB-lite"/>
    </source>
</evidence>
<feature type="transmembrane region" description="Helical" evidence="2">
    <location>
        <begin position="64"/>
        <end position="85"/>
    </location>
</feature>
<name>A0A2K9ED35_9RHOB</name>
<evidence type="ECO:0000313" key="5">
    <source>
        <dbReference type="Proteomes" id="UP000233742"/>
    </source>
</evidence>
<dbReference type="InterPro" id="IPR036680">
    <property type="entry name" value="SPOR-like_sf"/>
</dbReference>
<dbReference type="InterPro" id="IPR007730">
    <property type="entry name" value="SPOR-like_dom"/>
</dbReference>
<dbReference type="Proteomes" id="UP000233742">
    <property type="component" value="Chromosome"/>
</dbReference>
<proteinExistence type="predicted"/>
<protein>
    <submittedName>
        <fullName evidence="4">SPOR domain-containing protein</fullName>
    </submittedName>
</protein>
<dbReference type="EMBL" id="CP025408">
    <property type="protein sequence ID" value="AUH32199.1"/>
    <property type="molecule type" value="Genomic_DNA"/>
</dbReference>
<dbReference type="KEGG" id="paro:CUV01_01210"/>
<feature type="compositionally biased region" description="Low complexity" evidence="1">
    <location>
        <begin position="308"/>
        <end position="332"/>
    </location>
</feature>